<gene>
    <name evidence="2" type="ORF">GCM10011316_05570</name>
</gene>
<evidence type="ECO:0000313" key="2">
    <source>
        <dbReference type="EMBL" id="GGB36288.1"/>
    </source>
</evidence>
<comment type="caution">
    <text evidence="2">The sequence shown here is derived from an EMBL/GenBank/DDBJ whole genome shotgun (WGS) entry which is preliminary data.</text>
</comment>
<evidence type="ECO:0000256" key="1">
    <source>
        <dbReference type="SAM" id="MobiDB-lite"/>
    </source>
</evidence>
<name>A0A916TAI4_9HYPH</name>
<dbReference type="Proteomes" id="UP000605148">
    <property type="component" value="Unassembled WGS sequence"/>
</dbReference>
<reference evidence="2" key="1">
    <citation type="journal article" date="2014" name="Int. J. Syst. Evol. Microbiol.">
        <title>Complete genome sequence of Corynebacterium casei LMG S-19264T (=DSM 44701T), isolated from a smear-ripened cheese.</title>
        <authorList>
            <consortium name="US DOE Joint Genome Institute (JGI-PGF)"/>
            <person name="Walter F."/>
            <person name="Albersmeier A."/>
            <person name="Kalinowski J."/>
            <person name="Ruckert C."/>
        </authorList>
    </citation>
    <scope>NUCLEOTIDE SEQUENCE</scope>
    <source>
        <strain evidence="2">CGMCC 1.12426</strain>
    </source>
</reference>
<proteinExistence type="predicted"/>
<keyword evidence="3" id="KW-1185">Reference proteome</keyword>
<protein>
    <submittedName>
        <fullName evidence="2">Uncharacterized protein</fullName>
    </submittedName>
</protein>
<evidence type="ECO:0000313" key="3">
    <source>
        <dbReference type="Proteomes" id="UP000605148"/>
    </source>
</evidence>
<reference evidence="2" key="2">
    <citation type="submission" date="2020-09" db="EMBL/GenBank/DDBJ databases">
        <authorList>
            <person name="Sun Q."/>
            <person name="Zhou Y."/>
        </authorList>
    </citation>
    <scope>NUCLEOTIDE SEQUENCE</scope>
    <source>
        <strain evidence="2">CGMCC 1.12426</strain>
    </source>
</reference>
<accession>A0A916TAI4</accession>
<feature type="region of interest" description="Disordered" evidence="1">
    <location>
        <begin position="164"/>
        <end position="191"/>
    </location>
</feature>
<dbReference type="AlphaFoldDB" id="A0A916TAI4"/>
<organism evidence="2 3">
    <name type="scientific">Roseibium aquae</name>
    <dbReference type="NCBI Taxonomy" id="1323746"/>
    <lineage>
        <taxon>Bacteria</taxon>
        <taxon>Pseudomonadati</taxon>
        <taxon>Pseudomonadota</taxon>
        <taxon>Alphaproteobacteria</taxon>
        <taxon>Hyphomicrobiales</taxon>
        <taxon>Stappiaceae</taxon>
        <taxon>Roseibium</taxon>
    </lineage>
</organism>
<sequence>MQSELEDLERGLDTLLLRGLARWIDALEQTVENQTPKVDAYRDHARYVSLLTGARLNLMGAAHVFQERGGGEPHTELETAGAGAAAVCVPVPPAQILAFITDLAEECGSRRPYRTGRDLPRERWGACCRRTGRTDSPQEQGSAVFEEVEVEAVSVASVASEVVVAKEKPKESADGRGRSNRKPGKRTGAGD</sequence>
<dbReference type="EMBL" id="BMFA01000001">
    <property type="protein sequence ID" value="GGB36288.1"/>
    <property type="molecule type" value="Genomic_DNA"/>
</dbReference>
<dbReference type="RefSeq" id="WP_150494204.1">
    <property type="nucleotide sequence ID" value="NZ_BMFA01000001.1"/>
</dbReference>
<feature type="compositionally biased region" description="Basic and acidic residues" evidence="1">
    <location>
        <begin position="164"/>
        <end position="177"/>
    </location>
</feature>